<dbReference type="AlphaFoldDB" id="A0A9W9AA49"/>
<feature type="compositionally biased region" description="Basic and acidic residues" evidence="1">
    <location>
        <begin position="233"/>
        <end position="246"/>
    </location>
</feature>
<feature type="region of interest" description="Disordered" evidence="1">
    <location>
        <begin position="1"/>
        <end position="102"/>
    </location>
</feature>
<feature type="compositionally biased region" description="Basic residues" evidence="1">
    <location>
        <begin position="1"/>
        <end position="11"/>
    </location>
</feature>
<evidence type="ECO:0000256" key="1">
    <source>
        <dbReference type="SAM" id="MobiDB-lite"/>
    </source>
</evidence>
<organism evidence="2 3">
    <name type="scientific">Lentinula aciculospora</name>
    <dbReference type="NCBI Taxonomy" id="153920"/>
    <lineage>
        <taxon>Eukaryota</taxon>
        <taxon>Fungi</taxon>
        <taxon>Dikarya</taxon>
        <taxon>Basidiomycota</taxon>
        <taxon>Agaricomycotina</taxon>
        <taxon>Agaricomycetes</taxon>
        <taxon>Agaricomycetidae</taxon>
        <taxon>Agaricales</taxon>
        <taxon>Marasmiineae</taxon>
        <taxon>Omphalotaceae</taxon>
        <taxon>Lentinula</taxon>
    </lineage>
</organism>
<protein>
    <submittedName>
        <fullName evidence="2">Uncharacterized protein</fullName>
    </submittedName>
</protein>
<feature type="compositionally biased region" description="Acidic residues" evidence="1">
    <location>
        <begin position="35"/>
        <end position="64"/>
    </location>
</feature>
<feature type="compositionally biased region" description="Low complexity" evidence="1">
    <location>
        <begin position="262"/>
        <end position="273"/>
    </location>
</feature>
<feature type="compositionally biased region" description="Polar residues" evidence="1">
    <location>
        <begin position="147"/>
        <end position="166"/>
    </location>
</feature>
<accession>A0A9W9AA49</accession>
<proteinExistence type="predicted"/>
<feature type="region of interest" description="Disordered" evidence="1">
    <location>
        <begin position="232"/>
        <end position="370"/>
    </location>
</feature>
<reference evidence="2" key="1">
    <citation type="submission" date="2022-08" db="EMBL/GenBank/DDBJ databases">
        <title>A Global Phylogenomic Analysis of the Shiitake Genus Lentinula.</title>
        <authorList>
            <consortium name="DOE Joint Genome Institute"/>
            <person name="Sierra-Patev S."/>
            <person name="Min B."/>
            <person name="Naranjo-Ortiz M."/>
            <person name="Looney B."/>
            <person name="Konkel Z."/>
            <person name="Slot J.C."/>
            <person name="Sakamoto Y."/>
            <person name="Steenwyk J.L."/>
            <person name="Rokas A."/>
            <person name="Carro J."/>
            <person name="Camarero S."/>
            <person name="Ferreira P."/>
            <person name="Molpeceres G."/>
            <person name="Ruiz-Duenas F.J."/>
            <person name="Serrano A."/>
            <person name="Henrissat B."/>
            <person name="Drula E."/>
            <person name="Hughes K.W."/>
            <person name="Mata J.L."/>
            <person name="Ishikawa N.K."/>
            <person name="Vargas-Isla R."/>
            <person name="Ushijima S."/>
            <person name="Smith C.A."/>
            <person name="Ahrendt S."/>
            <person name="Andreopoulos W."/>
            <person name="He G."/>
            <person name="Labutti K."/>
            <person name="Lipzen A."/>
            <person name="Ng V."/>
            <person name="Riley R."/>
            <person name="Sandor L."/>
            <person name="Barry K."/>
            <person name="Martinez A.T."/>
            <person name="Xiao Y."/>
            <person name="Gibbons J.G."/>
            <person name="Terashima K."/>
            <person name="Grigoriev I.V."/>
            <person name="Hibbett D.S."/>
        </authorList>
    </citation>
    <scope>NUCLEOTIDE SEQUENCE</scope>
    <source>
        <strain evidence="2">JLM2183</strain>
    </source>
</reference>
<dbReference type="Proteomes" id="UP001150266">
    <property type="component" value="Unassembled WGS sequence"/>
</dbReference>
<comment type="caution">
    <text evidence="2">The sequence shown here is derived from an EMBL/GenBank/DDBJ whole genome shotgun (WGS) entry which is preliminary data.</text>
</comment>
<feature type="region of interest" description="Disordered" evidence="1">
    <location>
        <begin position="129"/>
        <end position="217"/>
    </location>
</feature>
<gene>
    <name evidence="2" type="ORF">J3R30DRAFT_3485800</name>
</gene>
<keyword evidence="3" id="KW-1185">Reference proteome</keyword>
<evidence type="ECO:0000313" key="3">
    <source>
        <dbReference type="Proteomes" id="UP001150266"/>
    </source>
</evidence>
<dbReference type="EMBL" id="JAOTPV010000010">
    <property type="protein sequence ID" value="KAJ4477432.1"/>
    <property type="molecule type" value="Genomic_DNA"/>
</dbReference>
<sequence length="370" mass="40331">MFKRVSRKRKRREEEAALGLNEEVKEALGLGDINTDSDESDESDDSSELESNSDADDEDIDSDSNGENPELHGEDDEESEEDSGDNLKGDEKLPTISKRALKKQARLQVIQKLRERKAKWKQKAAMVKEATTTIKSPSTRDHELPAVSTTPKSLKLSGKTSATTPKPSLEAVTKIHLDHAVRSPFGKSNQPKSAKPSKASKHIIPANAKPSESADLMDDPIAVSLVNALDSAYRNDDHVDGRREGSVTKPKPRSGDQPEGGAAAPALLSLSHSKSIHMSAESEVEVHKKQTASKAKKKNNRSSISTAVELDFAFKSRKSKDQTGTKPTKSVKALKGISNSDDNAVLVSELKSKSDSGQPRKKRRRRDIGN</sequence>
<evidence type="ECO:0000313" key="2">
    <source>
        <dbReference type="EMBL" id="KAJ4477432.1"/>
    </source>
</evidence>
<feature type="compositionally biased region" description="Acidic residues" evidence="1">
    <location>
        <begin position="73"/>
        <end position="84"/>
    </location>
</feature>
<feature type="compositionally biased region" description="Basic residues" evidence="1">
    <location>
        <begin position="359"/>
        <end position="370"/>
    </location>
</feature>
<name>A0A9W9AA49_9AGAR</name>
<feature type="compositionally biased region" description="Basic residues" evidence="1">
    <location>
        <begin position="289"/>
        <end position="300"/>
    </location>
</feature>